<evidence type="ECO:0000256" key="1">
    <source>
        <dbReference type="SAM" id="MobiDB-lite"/>
    </source>
</evidence>
<proteinExistence type="predicted"/>
<dbReference type="EMBL" id="AUPL01001276">
    <property type="protein sequence ID" value="ESL10983.1"/>
    <property type="molecule type" value="Genomic_DNA"/>
</dbReference>
<dbReference type="AlphaFoldDB" id="A0A061J6D7"/>
<gene>
    <name evidence="2" type="ORF">TRSC58_01276</name>
</gene>
<accession>A0A061J6D7</accession>
<sequence>MPPRQITRAIKRGVRVIADVVNVAGDDDALMGGDEQYDENEEETPASLGRTPASSQSRSARMAKSVTLSPPLSGALPVLREASCSSRKRSRCSGSQDAEEEEEPQELQTRDTIADSRRSGASNTSRARPSGKMLHEGEGFFHDLSAMEPLRVRLGVCPLPGNATTATTSLPASHTVTEPETSTTLLLLEARKFLTLPEEKGGADVVGWAAAFSSVAVELPAEGVYNNASVSVTVVLAP</sequence>
<dbReference type="VEuPathDB" id="TriTrypDB:TRSC58_01276"/>
<organism evidence="2 3">
    <name type="scientific">Trypanosoma rangeli SC58</name>
    <dbReference type="NCBI Taxonomy" id="429131"/>
    <lineage>
        <taxon>Eukaryota</taxon>
        <taxon>Discoba</taxon>
        <taxon>Euglenozoa</taxon>
        <taxon>Kinetoplastea</taxon>
        <taxon>Metakinetoplastina</taxon>
        <taxon>Trypanosomatida</taxon>
        <taxon>Trypanosomatidae</taxon>
        <taxon>Trypanosoma</taxon>
        <taxon>Herpetosoma</taxon>
    </lineage>
</organism>
<comment type="caution">
    <text evidence="2">The sequence shown here is derived from an EMBL/GenBank/DDBJ whole genome shotgun (WGS) entry which is preliminary data.</text>
</comment>
<feature type="region of interest" description="Disordered" evidence="1">
    <location>
        <begin position="25"/>
        <end position="134"/>
    </location>
</feature>
<feature type="compositionally biased region" description="Acidic residues" evidence="1">
    <location>
        <begin position="25"/>
        <end position="44"/>
    </location>
</feature>
<reference evidence="2 3" key="1">
    <citation type="submission" date="2013-07" db="EMBL/GenBank/DDBJ databases">
        <authorList>
            <person name="Stoco P.H."/>
            <person name="Wagner G."/>
            <person name="Gerber A."/>
            <person name="Zaha A."/>
            <person name="Thompson C."/>
            <person name="Bartholomeu D.C."/>
            <person name="Luckemeyer D.D."/>
            <person name="Bahia D."/>
            <person name="Loreto E."/>
            <person name="Prestes E.B."/>
            <person name="Lima F.M."/>
            <person name="Rodrigues-Luiz G."/>
            <person name="Vallejo G.A."/>
            <person name="Filho J.F."/>
            <person name="Monteiro K.M."/>
            <person name="Tyler K.M."/>
            <person name="de Almeida L.G."/>
            <person name="Ortiz M.F."/>
            <person name="Siervo M.A."/>
            <person name="de Moraes M.H."/>
            <person name="Cunha O.L."/>
            <person name="Mendonca-Neto R."/>
            <person name="Silva R."/>
            <person name="Teixeira S.M."/>
            <person name="Murta S.M."/>
            <person name="Sincero T.C."/>
            <person name="Mendes T.A."/>
            <person name="Urmenyi T.P."/>
            <person name="Silva V.G."/>
            <person name="da Rocha W.D."/>
            <person name="Andersson B."/>
            <person name="Romanha A.J."/>
            <person name="Steindel M."/>
            <person name="de Vasconcelos A.T."/>
            <person name="Grisard E.C."/>
        </authorList>
    </citation>
    <scope>NUCLEOTIDE SEQUENCE [LARGE SCALE GENOMIC DNA]</scope>
    <source>
        <strain evidence="2 3">SC58</strain>
    </source>
</reference>
<protein>
    <submittedName>
        <fullName evidence="2">Uncharacterized protein</fullName>
    </submittedName>
</protein>
<dbReference type="Proteomes" id="UP000031737">
    <property type="component" value="Unassembled WGS sequence"/>
</dbReference>
<dbReference type="OrthoDB" id="251544at2759"/>
<evidence type="ECO:0000313" key="2">
    <source>
        <dbReference type="EMBL" id="ESL10983.1"/>
    </source>
</evidence>
<name>A0A061J6D7_TRYRA</name>
<feature type="compositionally biased region" description="Basic and acidic residues" evidence="1">
    <location>
        <begin position="108"/>
        <end position="118"/>
    </location>
</feature>
<keyword evidence="3" id="KW-1185">Reference proteome</keyword>
<evidence type="ECO:0000313" key="3">
    <source>
        <dbReference type="Proteomes" id="UP000031737"/>
    </source>
</evidence>